<dbReference type="Proteomes" id="UP001328107">
    <property type="component" value="Unassembled WGS sequence"/>
</dbReference>
<dbReference type="EMBL" id="BTRK01000005">
    <property type="protein sequence ID" value="GMR51196.1"/>
    <property type="molecule type" value="Genomic_DNA"/>
</dbReference>
<organism evidence="1 2">
    <name type="scientific">Pristionchus mayeri</name>
    <dbReference type="NCBI Taxonomy" id="1317129"/>
    <lineage>
        <taxon>Eukaryota</taxon>
        <taxon>Metazoa</taxon>
        <taxon>Ecdysozoa</taxon>
        <taxon>Nematoda</taxon>
        <taxon>Chromadorea</taxon>
        <taxon>Rhabditida</taxon>
        <taxon>Rhabditina</taxon>
        <taxon>Diplogasteromorpha</taxon>
        <taxon>Diplogasteroidea</taxon>
        <taxon>Neodiplogasteridae</taxon>
        <taxon>Pristionchus</taxon>
    </lineage>
</organism>
<keyword evidence="2" id="KW-1185">Reference proteome</keyword>
<comment type="caution">
    <text evidence="1">The sequence shown here is derived from an EMBL/GenBank/DDBJ whole genome shotgun (WGS) entry which is preliminary data.</text>
</comment>
<reference evidence="2" key="1">
    <citation type="submission" date="2022-10" db="EMBL/GenBank/DDBJ databases">
        <title>Genome assembly of Pristionchus species.</title>
        <authorList>
            <person name="Yoshida K."/>
            <person name="Sommer R.J."/>
        </authorList>
    </citation>
    <scope>NUCLEOTIDE SEQUENCE [LARGE SCALE GENOMIC DNA]</scope>
    <source>
        <strain evidence="2">RS5460</strain>
    </source>
</reference>
<gene>
    <name evidence="1" type="ORF">PMAYCL1PPCAC_21391</name>
</gene>
<proteinExistence type="predicted"/>
<evidence type="ECO:0000313" key="2">
    <source>
        <dbReference type="Proteomes" id="UP001328107"/>
    </source>
</evidence>
<dbReference type="AlphaFoldDB" id="A0AAN5I588"/>
<protein>
    <submittedName>
        <fullName evidence="1">Uncharacterized protein</fullName>
    </submittedName>
</protein>
<evidence type="ECO:0000313" key="1">
    <source>
        <dbReference type="EMBL" id="GMR51196.1"/>
    </source>
</evidence>
<sequence>MSTEASVPLDQPAMMPDEKVVLETQDMTNQMKEEIFDKIVNFFQEMRDLSDGLRMLSKHGMTPEIQSTLEDHFPLSGLHEGTLNSVGDTFIKEASIKYGVDAREVANLIRNF</sequence>
<name>A0AAN5I588_9BILA</name>
<accession>A0AAN5I588</accession>